<evidence type="ECO:0000256" key="1">
    <source>
        <dbReference type="SAM" id="MobiDB-lite"/>
    </source>
</evidence>
<dbReference type="KEGG" id="crg:105317081"/>
<accession>A0A8W8MI77</accession>
<dbReference type="AlphaFoldDB" id="A0A8W8MI77"/>
<evidence type="ECO:0000313" key="2">
    <source>
        <dbReference type="EnsemblMetazoa" id="G33202.1:cds"/>
    </source>
</evidence>
<dbReference type="EnsemblMetazoa" id="G33202.1">
    <property type="protein sequence ID" value="G33202.1:cds"/>
    <property type="gene ID" value="G33202"/>
</dbReference>
<feature type="region of interest" description="Disordered" evidence="1">
    <location>
        <begin position="180"/>
        <end position="236"/>
    </location>
</feature>
<dbReference type="OrthoDB" id="6170188at2759"/>
<protein>
    <submittedName>
        <fullName evidence="2">Uncharacterized protein</fullName>
    </submittedName>
</protein>
<feature type="compositionally biased region" description="Acidic residues" evidence="1">
    <location>
        <begin position="191"/>
        <end position="203"/>
    </location>
</feature>
<keyword evidence="3" id="KW-1185">Reference proteome</keyword>
<proteinExistence type="predicted"/>
<organism evidence="2 3">
    <name type="scientific">Magallana gigas</name>
    <name type="common">Pacific oyster</name>
    <name type="synonym">Crassostrea gigas</name>
    <dbReference type="NCBI Taxonomy" id="29159"/>
    <lineage>
        <taxon>Eukaryota</taxon>
        <taxon>Metazoa</taxon>
        <taxon>Spiralia</taxon>
        <taxon>Lophotrochozoa</taxon>
        <taxon>Mollusca</taxon>
        <taxon>Bivalvia</taxon>
        <taxon>Autobranchia</taxon>
        <taxon>Pteriomorphia</taxon>
        <taxon>Ostreida</taxon>
        <taxon>Ostreoidea</taxon>
        <taxon>Ostreidae</taxon>
        <taxon>Magallana</taxon>
    </lineage>
</organism>
<evidence type="ECO:0000313" key="3">
    <source>
        <dbReference type="Proteomes" id="UP000005408"/>
    </source>
</evidence>
<name>A0A8W8MI77_MAGGI</name>
<sequence>MNPYQNLSFSQSDFSYNANGSGCVQNMSNVVYHVPPSVTKTCDFNCVCCLRLKVGQDSPCSISKVSVGTQTMLETPQGLDPSGFWTRGTYEHTVLQKSVNSVVTKYSLTGKKDSNWEAATTEVMTSFSCDMPQTPTIRQKIQARMKKAIYWMRFYTKKEKEAQKSGISVRSFLSRKRKINKSKDGEPAGLLEEEHETGEDNRDDAEAVPPHHEDTDSASSDSDTPLALYAQKMKKI</sequence>
<dbReference type="Proteomes" id="UP000005408">
    <property type="component" value="Unassembled WGS sequence"/>
</dbReference>
<reference evidence="2" key="1">
    <citation type="submission" date="2022-08" db="UniProtKB">
        <authorList>
            <consortium name="EnsemblMetazoa"/>
        </authorList>
    </citation>
    <scope>IDENTIFICATION</scope>
    <source>
        <strain evidence="2">05x7-T-G4-1.051#20</strain>
    </source>
</reference>
<dbReference type="GeneID" id="105317081"/>